<comment type="similarity">
    <text evidence="1">Belongs to the short-chain dehydrogenases/reductases (SDR) family.</text>
</comment>
<name>A0A081K7K7_9GAMM</name>
<comment type="caution">
    <text evidence="3">The sequence shown here is derived from an EMBL/GenBank/DDBJ whole genome shotgun (WGS) entry which is preliminary data.</text>
</comment>
<reference evidence="3 4" key="1">
    <citation type="submission" date="2014-06" db="EMBL/GenBank/DDBJ databases">
        <title>Whole Genome Sequences of Three Symbiotic Endozoicomonas Bacteria.</title>
        <authorList>
            <person name="Neave M.J."/>
            <person name="Apprill A."/>
            <person name="Voolstra C.R."/>
        </authorList>
    </citation>
    <scope>NUCLEOTIDE SEQUENCE [LARGE SCALE GENOMIC DNA]</scope>
    <source>
        <strain evidence="3 4">DSM 22380</strain>
    </source>
</reference>
<dbReference type="InterPro" id="IPR036291">
    <property type="entry name" value="NAD(P)-bd_dom_sf"/>
</dbReference>
<dbReference type="GO" id="GO:0016491">
    <property type="term" value="F:oxidoreductase activity"/>
    <property type="evidence" value="ECO:0007669"/>
    <property type="project" value="UniProtKB-KW"/>
</dbReference>
<dbReference type="Gene3D" id="3.40.50.720">
    <property type="entry name" value="NAD(P)-binding Rossmann-like Domain"/>
    <property type="match status" value="1"/>
</dbReference>
<evidence type="ECO:0000256" key="1">
    <source>
        <dbReference type="ARBA" id="ARBA00006484"/>
    </source>
</evidence>
<dbReference type="PROSITE" id="PS00061">
    <property type="entry name" value="ADH_SHORT"/>
    <property type="match status" value="1"/>
</dbReference>
<dbReference type="SUPFAM" id="SSF51735">
    <property type="entry name" value="NAD(P)-binding Rossmann-fold domains"/>
    <property type="match status" value="1"/>
</dbReference>
<dbReference type="RefSeq" id="WP_020584125.1">
    <property type="nucleotide sequence ID" value="NZ_JOJP01000001.1"/>
</dbReference>
<sequence length="259" mass="28135">MSTNDEKISTSTPVIWITGASQGIGKAVAMAMAREGMIVAASARNAAQLEVLAKHSAELQGNIIPYPLDVTDQNAVHETVNKIIMDHGQINQAILNAGTYIATPAAEFTSSAVRQQVELNLMGVCHCIEPLISIMKTQGKGIIAINASLAGYRGLPKAAGYGATKAALINMAESLHSELSEIGIDIKVINPGFVKTPLTSKNRFPMPFIMEVEKAAEIIVKGMKARQFEIRFPRVFAAFLGILRRLPYPLYFWLIRKTN</sequence>
<protein>
    <submittedName>
        <fullName evidence="3">Oxidoreductase</fullName>
    </submittedName>
</protein>
<evidence type="ECO:0000313" key="4">
    <source>
        <dbReference type="Proteomes" id="UP000027997"/>
    </source>
</evidence>
<dbReference type="PANTHER" id="PTHR44196">
    <property type="entry name" value="DEHYDROGENASE/REDUCTASE SDR FAMILY MEMBER 7B"/>
    <property type="match status" value="1"/>
</dbReference>
<dbReference type="STRING" id="305900.GV64_04655"/>
<dbReference type="EMBL" id="JOJP01000001">
    <property type="protein sequence ID" value="KEI70133.1"/>
    <property type="molecule type" value="Genomic_DNA"/>
</dbReference>
<dbReference type="AlphaFoldDB" id="A0A081K7K7"/>
<keyword evidence="4" id="KW-1185">Reference proteome</keyword>
<evidence type="ECO:0000313" key="3">
    <source>
        <dbReference type="EMBL" id="KEI70133.1"/>
    </source>
</evidence>
<dbReference type="Proteomes" id="UP000027997">
    <property type="component" value="Unassembled WGS sequence"/>
</dbReference>
<gene>
    <name evidence="3" type="ORF">GV64_04655</name>
</gene>
<dbReference type="PANTHER" id="PTHR44196:SF1">
    <property type="entry name" value="DEHYDROGENASE_REDUCTASE SDR FAMILY MEMBER 7B"/>
    <property type="match status" value="1"/>
</dbReference>
<accession>A0A081K7K7</accession>
<keyword evidence="2" id="KW-0560">Oxidoreductase</keyword>
<dbReference type="GO" id="GO:0016020">
    <property type="term" value="C:membrane"/>
    <property type="evidence" value="ECO:0007669"/>
    <property type="project" value="TreeGrafter"/>
</dbReference>
<dbReference type="InterPro" id="IPR002347">
    <property type="entry name" value="SDR_fam"/>
</dbReference>
<organism evidence="3 4">
    <name type="scientific">Endozoicomonas elysicola</name>
    <dbReference type="NCBI Taxonomy" id="305900"/>
    <lineage>
        <taxon>Bacteria</taxon>
        <taxon>Pseudomonadati</taxon>
        <taxon>Pseudomonadota</taxon>
        <taxon>Gammaproteobacteria</taxon>
        <taxon>Oceanospirillales</taxon>
        <taxon>Endozoicomonadaceae</taxon>
        <taxon>Endozoicomonas</taxon>
    </lineage>
</organism>
<dbReference type="PRINTS" id="PR00081">
    <property type="entry name" value="GDHRDH"/>
</dbReference>
<dbReference type="Pfam" id="PF00106">
    <property type="entry name" value="adh_short"/>
    <property type="match status" value="1"/>
</dbReference>
<dbReference type="InterPro" id="IPR020904">
    <property type="entry name" value="Sc_DH/Rdtase_CS"/>
</dbReference>
<dbReference type="eggNOG" id="COG0300">
    <property type="taxonomic scope" value="Bacteria"/>
</dbReference>
<evidence type="ECO:0000256" key="2">
    <source>
        <dbReference type="ARBA" id="ARBA00023002"/>
    </source>
</evidence>
<proteinExistence type="inferred from homology"/>